<comment type="caution">
    <text evidence="8">The sequence shown here is derived from an EMBL/GenBank/DDBJ whole genome shotgun (WGS) entry which is preliminary data.</text>
</comment>
<dbReference type="PANTHER" id="PTHR14212:SF0">
    <property type="entry name" value="U4_U6 SMALL NUCLEAR RIBONUCLEOPROTEIN PRP3"/>
    <property type="match status" value="1"/>
</dbReference>
<dbReference type="GO" id="GO:0000398">
    <property type="term" value="P:mRNA splicing, via spliceosome"/>
    <property type="evidence" value="ECO:0007669"/>
    <property type="project" value="InterPro"/>
</dbReference>
<feature type="domain" description="Small nuclear ribonucleoprotein Prp3 C-terminal" evidence="6">
    <location>
        <begin position="329"/>
        <end position="490"/>
    </location>
</feature>
<dbReference type="GO" id="GO:0046540">
    <property type="term" value="C:U4/U6 x U5 tri-snRNP complex"/>
    <property type="evidence" value="ECO:0007669"/>
    <property type="project" value="InterPro"/>
</dbReference>
<feature type="region of interest" description="Disordered" evidence="5">
    <location>
        <begin position="1"/>
        <end position="36"/>
    </location>
</feature>
<keyword evidence="2" id="KW-0507">mRNA processing</keyword>
<sequence length="499" mass="54393">MYLPPSAPPNDRKRPAAESAADDNGSASKRPRVGTALLEAKKRELASRGVLPMPGAAAASLPATMAASTSSSAAPTVPAPAPSSAAATTLLDTDRPRLDRSAPYFDRSLGIPSSLLRGRGGGRRGGKLHFVPQGKYIAKADKLRKEEKLAALKASLSATMKKVGVDASALDVIPDEVVKRAAPPLVEWWDMPLTHGYTTYESMVGHDNDNVPPPGDQAFYMFDTPVPMAVQAASGSASASEADHQVVTPITHFIQHPQERRKLRRQRRMEEQREKQDKIRLGLLAPDPPKDPTAVEANVRAQRKLTDEQRRDKKERKKKRDEAKGIHVAVFKCRDMAHPKIKFKVDMNVKQLGLTGLAVMFKDHHVVCVEGGPRAIRHFKKLMLRRIKWVGIDDEDGGAGASANVDEAGDSEDEGDDDAAPGGGGGAYGVTASGSHFAGMDPSLQHCWLIWEGEHSHRLFDGFSFRKCYLESAAAKLFAEADAEHHWNHAKSWNPPRYT</sequence>
<dbReference type="Proteomes" id="UP000193411">
    <property type="component" value="Unassembled WGS sequence"/>
</dbReference>
<evidence type="ECO:0000256" key="1">
    <source>
        <dbReference type="ARBA" id="ARBA00004123"/>
    </source>
</evidence>
<keyword evidence="4" id="KW-0539">Nucleus</keyword>
<feature type="region of interest" description="Disordered" evidence="5">
    <location>
        <begin position="60"/>
        <end position="103"/>
    </location>
</feature>
<evidence type="ECO:0000256" key="3">
    <source>
        <dbReference type="ARBA" id="ARBA00023187"/>
    </source>
</evidence>
<evidence type="ECO:0000313" key="9">
    <source>
        <dbReference type="Proteomes" id="UP000193411"/>
    </source>
</evidence>
<evidence type="ECO:0000256" key="5">
    <source>
        <dbReference type="SAM" id="MobiDB-lite"/>
    </source>
</evidence>
<evidence type="ECO:0000313" key="8">
    <source>
        <dbReference type="EMBL" id="ORZ37856.1"/>
    </source>
</evidence>
<dbReference type="PANTHER" id="PTHR14212">
    <property type="entry name" value="U4/U6-ASSOCIATED RNA SPLICING FACTOR-RELATED"/>
    <property type="match status" value="1"/>
</dbReference>
<proteinExistence type="predicted"/>
<feature type="domain" description="Pre-mRNA-splicing factor 3" evidence="7">
    <location>
        <begin position="103"/>
        <end position="301"/>
    </location>
</feature>
<evidence type="ECO:0008006" key="10">
    <source>
        <dbReference type="Google" id="ProtNLM"/>
    </source>
</evidence>
<keyword evidence="9" id="KW-1185">Reference proteome</keyword>
<dbReference type="CDD" id="cd24162">
    <property type="entry name" value="Prp3_C"/>
    <property type="match status" value="1"/>
</dbReference>
<comment type="subcellular location">
    <subcellularLocation>
        <location evidence="1">Nucleus</location>
    </subcellularLocation>
</comment>
<protein>
    <recommendedName>
        <fullName evidence="10">Pre-mRNA processing factor 3-domain-containing protein</fullName>
    </recommendedName>
</protein>
<evidence type="ECO:0000256" key="4">
    <source>
        <dbReference type="ARBA" id="ARBA00023242"/>
    </source>
</evidence>
<feature type="region of interest" description="Disordered" evidence="5">
    <location>
        <begin position="251"/>
        <end position="323"/>
    </location>
</feature>
<feature type="compositionally biased region" description="Low complexity" evidence="5">
    <location>
        <begin position="60"/>
        <end position="89"/>
    </location>
</feature>
<dbReference type="Pfam" id="PF06544">
    <property type="entry name" value="Prp3_C"/>
    <property type="match status" value="1"/>
</dbReference>
<feature type="region of interest" description="Disordered" evidence="5">
    <location>
        <begin position="398"/>
        <end position="425"/>
    </location>
</feature>
<reference evidence="8 9" key="1">
    <citation type="submission" date="2016-07" db="EMBL/GenBank/DDBJ databases">
        <title>Pervasive Adenine N6-methylation of Active Genes in Fungi.</title>
        <authorList>
            <consortium name="DOE Joint Genome Institute"/>
            <person name="Mondo S.J."/>
            <person name="Dannebaum R.O."/>
            <person name="Kuo R.C."/>
            <person name="Labutti K."/>
            <person name="Haridas S."/>
            <person name="Kuo A."/>
            <person name="Salamov A."/>
            <person name="Ahrendt S.R."/>
            <person name="Lipzen A."/>
            <person name="Sullivan W."/>
            <person name="Andreopoulos W.B."/>
            <person name="Clum A."/>
            <person name="Lindquist E."/>
            <person name="Daum C."/>
            <person name="Ramamoorthy G.K."/>
            <person name="Gryganskyi A."/>
            <person name="Culley D."/>
            <person name="Magnuson J.K."/>
            <person name="James T.Y."/>
            <person name="O'Malley M.A."/>
            <person name="Stajich J.E."/>
            <person name="Spatafora J.W."/>
            <person name="Visel A."/>
            <person name="Grigoriev I.V."/>
        </authorList>
    </citation>
    <scope>NUCLEOTIDE SEQUENCE [LARGE SCALE GENOMIC DNA]</scope>
    <source>
        <strain evidence="8 9">PL171</strain>
    </source>
</reference>
<evidence type="ECO:0000259" key="7">
    <source>
        <dbReference type="Pfam" id="PF08572"/>
    </source>
</evidence>
<organism evidence="8 9">
    <name type="scientific">Catenaria anguillulae PL171</name>
    <dbReference type="NCBI Taxonomy" id="765915"/>
    <lineage>
        <taxon>Eukaryota</taxon>
        <taxon>Fungi</taxon>
        <taxon>Fungi incertae sedis</taxon>
        <taxon>Blastocladiomycota</taxon>
        <taxon>Blastocladiomycetes</taxon>
        <taxon>Blastocladiales</taxon>
        <taxon>Catenariaceae</taxon>
        <taxon>Catenaria</taxon>
    </lineage>
</organism>
<feature type="compositionally biased region" description="Acidic residues" evidence="5">
    <location>
        <begin position="407"/>
        <end position="419"/>
    </location>
</feature>
<gene>
    <name evidence="8" type="ORF">BCR44DRAFT_1430071</name>
</gene>
<evidence type="ECO:0000256" key="2">
    <source>
        <dbReference type="ARBA" id="ARBA00022664"/>
    </source>
</evidence>
<dbReference type="STRING" id="765915.A0A1Y2HTB3"/>
<accession>A0A1Y2HTB3</accession>
<dbReference type="AlphaFoldDB" id="A0A1Y2HTB3"/>
<dbReference type="InterPro" id="IPR027104">
    <property type="entry name" value="Prp3"/>
</dbReference>
<evidence type="ECO:0000259" key="6">
    <source>
        <dbReference type="Pfam" id="PF06544"/>
    </source>
</evidence>
<name>A0A1Y2HTB3_9FUNG</name>
<dbReference type="InterPro" id="IPR010541">
    <property type="entry name" value="Prp3_C"/>
</dbReference>
<keyword evidence="3" id="KW-0508">mRNA splicing</keyword>
<dbReference type="EMBL" id="MCFL01000011">
    <property type="protein sequence ID" value="ORZ37856.1"/>
    <property type="molecule type" value="Genomic_DNA"/>
</dbReference>
<feature type="compositionally biased region" description="Basic and acidic residues" evidence="5">
    <location>
        <begin position="268"/>
        <end position="280"/>
    </location>
</feature>
<dbReference type="InterPro" id="IPR013881">
    <property type="entry name" value="Pre-mRNA_splic_Prp3_dom"/>
</dbReference>
<dbReference type="Pfam" id="PF08572">
    <property type="entry name" value="PRP3"/>
    <property type="match status" value="1"/>
</dbReference>
<dbReference type="OrthoDB" id="10264544at2759"/>